<keyword evidence="3 6" id="KW-0812">Transmembrane</keyword>
<gene>
    <name evidence="8" type="ORF">R4198_24295</name>
</gene>
<feature type="domain" description="Cytochrome C biogenesis protein transmembrane" evidence="7">
    <location>
        <begin position="23"/>
        <end position="246"/>
    </location>
</feature>
<name>A0ABU4EZZ3_WILMA</name>
<reference evidence="8 9" key="1">
    <citation type="submission" date="2023-10" db="EMBL/GenBank/DDBJ databases">
        <title>Development of a sustainable strategy for remediation of hydrocarbon-contaminated territories based on the waste exchange concept.</title>
        <authorList>
            <person name="Krivoruchko A."/>
        </authorList>
    </citation>
    <scope>NUCLEOTIDE SEQUENCE [LARGE SCALE GENOMIC DNA]</scope>
    <source>
        <strain evidence="8 9">IEGM 1236</strain>
    </source>
</reference>
<proteinExistence type="inferred from homology"/>
<dbReference type="Pfam" id="PF02683">
    <property type="entry name" value="DsbD_TM"/>
    <property type="match status" value="1"/>
</dbReference>
<comment type="caution">
    <text evidence="8">The sequence shown here is derived from an EMBL/GenBank/DDBJ whole genome shotgun (WGS) entry which is preliminary data.</text>
</comment>
<dbReference type="PANTHER" id="PTHR31272">
    <property type="entry name" value="CYTOCHROME C-TYPE BIOGENESIS PROTEIN HI_1454-RELATED"/>
    <property type="match status" value="1"/>
</dbReference>
<feature type="transmembrane region" description="Helical" evidence="6">
    <location>
        <begin position="228"/>
        <end position="249"/>
    </location>
</feature>
<feature type="transmembrane region" description="Helical" evidence="6">
    <location>
        <begin position="22"/>
        <end position="46"/>
    </location>
</feature>
<evidence type="ECO:0000256" key="6">
    <source>
        <dbReference type="SAM" id="Phobius"/>
    </source>
</evidence>
<keyword evidence="4 6" id="KW-1133">Transmembrane helix</keyword>
<dbReference type="EMBL" id="JAWLUM010000006">
    <property type="protein sequence ID" value="MDV7136823.1"/>
    <property type="molecule type" value="Genomic_DNA"/>
</dbReference>
<keyword evidence="5 6" id="KW-0472">Membrane</keyword>
<feature type="transmembrane region" description="Helical" evidence="6">
    <location>
        <begin position="78"/>
        <end position="101"/>
    </location>
</feature>
<evidence type="ECO:0000313" key="8">
    <source>
        <dbReference type="EMBL" id="MDV7136823.1"/>
    </source>
</evidence>
<evidence type="ECO:0000259" key="7">
    <source>
        <dbReference type="Pfam" id="PF02683"/>
    </source>
</evidence>
<keyword evidence="9" id="KW-1185">Reference proteome</keyword>
<accession>A0ABU4EZZ3</accession>
<sequence>MSDFAVAGVGEAFSTAAAGGPLLLALGACLAAGLISFASPCVIPLVPGYVSYLVGISAGENSPASNDSALQGIRRFRVAGAALLFVAGFTVVFVLATATIFGVTSTLIVNREILQRVGGVITIVMGLVFIGAFPVLQREVRFHPRQVSHLVGAPLLGGVFALGWTPCLGPTLAAIIATASGTADTTAARGVAMIVAYCLGLGLPFVAMAFGSAWAVRAVGVLRRNSRRIQIAGGLLMVAVGIALITGIWDHFVVWVRDMFITDTTLPI</sequence>
<protein>
    <submittedName>
        <fullName evidence="8">Cytochrome c biogenesis CcdA family protein</fullName>
    </submittedName>
</protein>
<dbReference type="PANTHER" id="PTHR31272:SF4">
    <property type="entry name" value="CYTOCHROME C-TYPE BIOGENESIS PROTEIN HI_1454-RELATED"/>
    <property type="match status" value="1"/>
</dbReference>
<evidence type="ECO:0000256" key="3">
    <source>
        <dbReference type="ARBA" id="ARBA00022692"/>
    </source>
</evidence>
<evidence type="ECO:0000256" key="1">
    <source>
        <dbReference type="ARBA" id="ARBA00004141"/>
    </source>
</evidence>
<evidence type="ECO:0000256" key="2">
    <source>
        <dbReference type="ARBA" id="ARBA00006143"/>
    </source>
</evidence>
<organism evidence="8 9">
    <name type="scientific">Williamsia marianensis</name>
    <dbReference type="NCBI Taxonomy" id="85044"/>
    <lineage>
        <taxon>Bacteria</taxon>
        <taxon>Bacillati</taxon>
        <taxon>Actinomycetota</taxon>
        <taxon>Actinomycetes</taxon>
        <taxon>Mycobacteriales</taxon>
        <taxon>Nocardiaceae</taxon>
        <taxon>Williamsia</taxon>
    </lineage>
</organism>
<dbReference type="Proteomes" id="UP001185792">
    <property type="component" value="Unassembled WGS sequence"/>
</dbReference>
<comment type="similarity">
    <text evidence="2">Belongs to the DsbD family.</text>
</comment>
<feature type="transmembrane region" description="Helical" evidence="6">
    <location>
        <begin position="191"/>
        <end position="216"/>
    </location>
</feature>
<feature type="transmembrane region" description="Helical" evidence="6">
    <location>
        <begin position="155"/>
        <end position="179"/>
    </location>
</feature>
<evidence type="ECO:0000313" key="9">
    <source>
        <dbReference type="Proteomes" id="UP001185792"/>
    </source>
</evidence>
<dbReference type="RefSeq" id="WP_317714787.1">
    <property type="nucleotide sequence ID" value="NZ_JAWLUM010000006.1"/>
</dbReference>
<feature type="transmembrane region" description="Helical" evidence="6">
    <location>
        <begin position="113"/>
        <end position="135"/>
    </location>
</feature>
<dbReference type="InterPro" id="IPR051790">
    <property type="entry name" value="Cytochrome_c-biogenesis_DsbD"/>
</dbReference>
<evidence type="ECO:0000256" key="4">
    <source>
        <dbReference type="ARBA" id="ARBA00022989"/>
    </source>
</evidence>
<evidence type="ECO:0000256" key="5">
    <source>
        <dbReference type="ARBA" id="ARBA00023136"/>
    </source>
</evidence>
<comment type="subcellular location">
    <subcellularLocation>
        <location evidence="1">Membrane</location>
        <topology evidence="1">Multi-pass membrane protein</topology>
    </subcellularLocation>
</comment>
<dbReference type="InterPro" id="IPR003834">
    <property type="entry name" value="Cyt_c_assmbl_TM_dom"/>
</dbReference>